<comment type="caution">
    <text evidence="2">The sequence shown here is derived from an EMBL/GenBank/DDBJ whole genome shotgun (WGS) entry which is preliminary data.</text>
</comment>
<protein>
    <submittedName>
        <fullName evidence="2">Uncharacterized protein</fullName>
    </submittedName>
</protein>
<keyword evidence="1" id="KW-0175">Coiled coil</keyword>
<gene>
    <name evidence="2" type="ORF">ACFPOB_21750</name>
</gene>
<feature type="coiled-coil region" evidence="1">
    <location>
        <begin position="79"/>
        <end position="117"/>
    </location>
</feature>
<dbReference type="EMBL" id="JBHSLW010000036">
    <property type="protein sequence ID" value="MFC5422194.1"/>
    <property type="molecule type" value="Genomic_DNA"/>
</dbReference>
<organism evidence="2 3">
    <name type="scientific">Bosea eneae</name>
    <dbReference type="NCBI Taxonomy" id="151454"/>
    <lineage>
        <taxon>Bacteria</taxon>
        <taxon>Pseudomonadati</taxon>
        <taxon>Pseudomonadota</taxon>
        <taxon>Alphaproteobacteria</taxon>
        <taxon>Hyphomicrobiales</taxon>
        <taxon>Boseaceae</taxon>
        <taxon>Bosea</taxon>
    </lineage>
</organism>
<evidence type="ECO:0000313" key="2">
    <source>
        <dbReference type="EMBL" id="MFC5422194.1"/>
    </source>
</evidence>
<dbReference type="RefSeq" id="WP_377800479.1">
    <property type="nucleotide sequence ID" value="NZ_JBHSLW010000036.1"/>
</dbReference>
<evidence type="ECO:0000256" key="1">
    <source>
        <dbReference type="SAM" id="Coils"/>
    </source>
</evidence>
<proteinExistence type="predicted"/>
<dbReference type="Proteomes" id="UP001596053">
    <property type="component" value="Unassembled WGS sequence"/>
</dbReference>
<name>A0ABW0IY15_9HYPH</name>
<evidence type="ECO:0000313" key="3">
    <source>
        <dbReference type="Proteomes" id="UP001596053"/>
    </source>
</evidence>
<sequence length="118" mass="13128">MVDETSAKGTYSVVWGNGDGHDVVCYATGTVSEAEQCRRLLRKLSIIADDERFAYCVRELTNDEYAEEIVGLEVGEADLLEMDSLIERLTDDLAEAIDEAKRAADEETDDIEDESEIC</sequence>
<keyword evidence="3" id="KW-1185">Reference proteome</keyword>
<accession>A0ABW0IY15</accession>
<reference evidence="3" key="1">
    <citation type="journal article" date="2019" name="Int. J. Syst. Evol. Microbiol.">
        <title>The Global Catalogue of Microorganisms (GCM) 10K type strain sequencing project: providing services to taxonomists for standard genome sequencing and annotation.</title>
        <authorList>
            <consortium name="The Broad Institute Genomics Platform"/>
            <consortium name="The Broad Institute Genome Sequencing Center for Infectious Disease"/>
            <person name="Wu L."/>
            <person name="Ma J."/>
        </authorList>
    </citation>
    <scope>NUCLEOTIDE SEQUENCE [LARGE SCALE GENOMIC DNA]</scope>
    <source>
        <strain evidence="3">NCAIM B.01391</strain>
    </source>
</reference>